<evidence type="ECO:0000313" key="2">
    <source>
        <dbReference type="EMBL" id="QTA82557.1"/>
    </source>
</evidence>
<sequence>MSIKKKKILFKIIFFCFLMICCIPIVLYFSIPFFLNSSLFSQNLQKYLPLNLSWDVRRLSLTGFDINSLLAGSENKKTLSIKSLNLDYSPAQIFNKHIQKISFSGIELYCGLKQGEFYFQGFDLNEFLKQIDSNKTPSASKQISLPFSFEKLEIHNAVIVFNWENQSFRIPFNLEVILENNHLLKGILKVYPRNQEISAIFCLDIFNKKIDLDIKGSSIKIERFADITGFIQGLYLSGNLDIAGDLEIQIEPFNLISACAALSFQNKGSFYHDFKLKKYLNPDKQFNLDIQYLNDNKWKLSADSLFLEHPFKISMDQVNAWFNQDAEKLECSGNIQIGIKGSGLDFIPYFQTINPLILKQEFSAEILKNGQWDFKLKTMPGVNPFKPPVVKLDKAEFVINPPEIEINASGKSRMEKAVFKINTDKAELKSGDIFINIPYLSVSGKTAYDKKDNLYCNGDLNIKADIQDLKSKTHIKDIKAGFPFQWPWKKNNKKGELSALSIIWNKINFGDLKGFIYQDDTGVIFDGKHLSQIIPGFKINIKADSNLVNQEKHAQIKFSSIYKKTKPFNLGTIHKTAKGIEFDGLLKLNGVFNLDKTGVKAEMDAGLDNTNIRIKEKDMAFENIDLNFSISDLFKMRSLPKQPLGIEKISIGSININNAYFEFQTESDRSVLIEKGFFKWCKGNINAQALRIIPGLNNYDMILYCDRLNLAELFMQLGVAKAEGQGNVSGRIPVVFNNGNLSFQDGFLFSTPGQGGTIHLTGAEILTQGIPKHTRQYNQIDLAREALKDYDYQWVKLLMNTEGENLMLKINFDGKPSSPLPFIYDQDFGGFVRIESGKQLSDFQGIRLNVNMGIPLNEILKNKGILDYFNK</sequence>
<dbReference type="RefSeq" id="WP_207688475.1">
    <property type="nucleotide sequence ID" value="NZ_CP061799.1"/>
</dbReference>
<dbReference type="EMBL" id="CP061799">
    <property type="protein sequence ID" value="QTA82557.1"/>
    <property type="molecule type" value="Genomic_DNA"/>
</dbReference>
<evidence type="ECO:0008006" key="4">
    <source>
        <dbReference type="Google" id="ProtNLM"/>
    </source>
</evidence>
<keyword evidence="1" id="KW-1133">Transmembrane helix</keyword>
<keyword evidence="1" id="KW-0812">Transmembrane</keyword>
<dbReference type="InterPro" id="IPR021730">
    <property type="entry name" value="YdbH"/>
</dbReference>
<keyword evidence="3" id="KW-1185">Reference proteome</keyword>
<proteinExistence type="predicted"/>
<evidence type="ECO:0000313" key="3">
    <source>
        <dbReference type="Proteomes" id="UP000663720"/>
    </source>
</evidence>
<dbReference type="Pfam" id="PF11739">
    <property type="entry name" value="YdbH-like"/>
    <property type="match status" value="1"/>
</dbReference>
<dbReference type="KEGG" id="dli:dnl_49340"/>
<protein>
    <recommendedName>
        <fullName evidence="4">Dicarboxylate transport domain-containing protein</fullName>
    </recommendedName>
</protein>
<evidence type="ECO:0000256" key="1">
    <source>
        <dbReference type="SAM" id="Phobius"/>
    </source>
</evidence>
<name>A0A975GIG3_9BACT</name>
<dbReference type="AlphaFoldDB" id="A0A975GIG3"/>
<reference evidence="2" key="1">
    <citation type="journal article" date="2021" name="Microb. Physiol.">
        <title>Proteogenomic Insights into the Physiology of Marine, Sulfate-Reducing, Filamentous Desulfonema limicola and Desulfonema magnum.</title>
        <authorList>
            <person name="Schnaars V."/>
            <person name="Wohlbrand L."/>
            <person name="Scheve S."/>
            <person name="Hinrichs C."/>
            <person name="Reinhardt R."/>
            <person name="Rabus R."/>
        </authorList>
    </citation>
    <scope>NUCLEOTIDE SEQUENCE</scope>
    <source>
        <strain evidence="2">5ac10</strain>
    </source>
</reference>
<dbReference type="Proteomes" id="UP000663720">
    <property type="component" value="Chromosome"/>
</dbReference>
<feature type="transmembrane region" description="Helical" evidence="1">
    <location>
        <begin position="12"/>
        <end position="35"/>
    </location>
</feature>
<organism evidence="2 3">
    <name type="scientific">Desulfonema limicola</name>
    <dbReference type="NCBI Taxonomy" id="45656"/>
    <lineage>
        <taxon>Bacteria</taxon>
        <taxon>Pseudomonadati</taxon>
        <taxon>Thermodesulfobacteriota</taxon>
        <taxon>Desulfobacteria</taxon>
        <taxon>Desulfobacterales</taxon>
        <taxon>Desulfococcaceae</taxon>
        <taxon>Desulfonema</taxon>
    </lineage>
</organism>
<gene>
    <name evidence="2" type="ORF">dnl_49340</name>
</gene>
<accession>A0A975GIG3</accession>
<keyword evidence="1" id="KW-0472">Membrane</keyword>